<feature type="compositionally biased region" description="Basic and acidic residues" evidence="1">
    <location>
        <begin position="143"/>
        <end position="155"/>
    </location>
</feature>
<feature type="compositionally biased region" description="Basic and acidic residues" evidence="1">
    <location>
        <begin position="24"/>
        <end position="36"/>
    </location>
</feature>
<name>A0A9Q1EZK4_SYNKA</name>
<keyword evidence="2" id="KW-0812">Transmembrane</keyword>
<dbReference type="AlphaFoldDB" id="A0A9Q1EZK4"/>
<feature type="region of interest" description="Disordered" evidence="1">
    <location>
        <begin position="1"/>
        <end position="55"/>
    </location>
</feature>
<dbReference type="Proteomes" id="UP001152622">
    <property type="component" value="Chromosome 10"/>
</dbReference>
<protein>
    <submittedName>
        <fullName evidence="3">Uncharacterized protein</fullName>
    </submittedName>
</protein>
<reference evidence="3" key="1">
    <citation type="journal article" date="2023" name="Science">
        <title>Genome structures resolve the early diversification of teleost fishes.</title>
        <authorList>
            <person name="Parey E."/>
            <person name="Louis A."/>
            <person name="Montfort J."/>
            <person name="Bouchez O."/>
            <person name="Roques C."/>
            <person name="Iampietro C."/>
            <person name="Lluch J."/>
            <person name="Castinel A."/>
            <person name="Donnadieu C."/>
            <person name="Desvignes T."/>
            <person name="Floi Bucao C."/>
            <person name="Jouanno E."/>
            <person name="Wen M."/>
            <person name="Mejri S."/>
            <person name="Dirks R."/>
            <person name="Jansen H."/>
            <person name="Henkel C."/>
            <person name="Chen W.J."/>
            <person name="Zahm M."/>
            <person name="Cabau C."/>
            <person name="Klopp C."/>
            <person name="Thompson A.W."/>
            <person name="Robinson-Rechavi M."/>
            <person name="Braasch I."/>
            <person name="Lecointre G."/>
            <person name="Bobe J."/>
            <person name="Postlethwait J.H."/>
            <person name="Berthelot C."/>
            <person name="Roest Crollius H."/>
            <person name="Guiguen Y."/>
        </authorList>
    </citation>
    <scope>NUCLEOTIDE SEQUENCE</scope>
    <source>
        <strain evidence="3">WJC10195</strain>
    </source>
</reference>
<proteinExistence type="predicted"/>
<evidence type="ECO:0000313" key="3">
    <source>
        <dbReference type="EMBL" id="KAJ8348081.1"/>
    </source>
</evidence>
<feature type="transmembrane region" description="Helical" evidence="2">
    <location>
        <begin position="68"/>
        <end position="88"/>
    </location>
</feature>
<accession>A0A9Q1EZK4</accession>
<sequence>MCVSPSRVCQNSEPLSPSLADQPDLNRGEDEERNWARDMPPSPHPAQLGADPEAHGSRVWPARHLRALLLRLLLLIVSTCVNTLARGFTFPSGAAWKKPPRSEGREAGCCCTVEKILLFPTGWQEGKDSGAVELSSLPSFESQRNREGTEGHSRSEVRGIVAGTSPLCARGSGQQTQCAFGLSPTGPSRARSQAACGPQLVLGAYCLEPAGMRCAANLPVADWREDLPSTSMLH</sequence>
<keyword evidence="2" id="KW-0472">Membrane</keyword>
<keyword evidence="4" id="KW-1185">Reference proteome</keyword>
<dbReference type="EMBL" id="JAINUF010000010">
    <property type="protein sequence ID" value="KAJ8348081.1"/>
    <property type="molecule type" value="Genomic_DNA"/>
</dbReference>
<organism evidence="3 4">
    <name type="scientific">Synaphobranchus kaupii</name>
    <name type="common">Kaup's arrowtooth eel</name>
    <dbReference type="NCBI Taxonomy" id="118154"/>
    <lineage>
        <taxon>Eukaryota</taxon>
        <taxon>Metazoa</taxon>
        <taxon>Chordata</taxon>
        <taxon>Craniata</taxon>
        <taxon>Vertebrata</taxon>
        <taxon>Euteleostomi</taxon>
        <taxon>Actinopterygii</taxon>
        <taxon>Neopterygii</taxon>
        <taxon>Teleostei</taxon>
        <taxon>Anguilliformes</taxon>
        <taxon>Synaphobranchidae</taxon>
        <taxon>Synaphobranchus</taxon>
    </lineage>
</organism>
<feature type="region of interest" description="Disordered" evidence="1">
    <location>
        <begin position="135"/>
        <end position="155"/>
    </location>
</feature>
<gene>
    <name evidence="3" type="ORF">SKAU_G00266700</name>
</gene>
<evidence type="ECO:0000313" key="4">
    <source>
        <dbReference type="Proteomes" id="UP001152622"/>
    </source>
</evidence>
<evidence type="ECO:0000256" key="2">
    <source>
        <dbReference type="SAM" id="Phobius"/>
    </source>
</evidence>
<keyword evidence="2" id="KW-1133">Transmembrane helix</keyword>
<evidence type="ECO:0000256" key="1">
    <source>
        <dbReference type="SAM" id="MobiDB-lite"/>
    </source>
</evidence>
<comment type="caution">
    <text evidence="3">The sequence shown here is derived from an EMBL/GenBank/DDBJ whole genome shotgun (WGS) entry which is preliminary data.</text>
</comment>